<keyword evidence="3" id="KW-1185">Reference proteome</keyword>
<protein>
    <submittedName>
        <fullName evidence="2">Dihydroxy-acid dehydratase</fullName>
    </submittedName>
</protein>
<proteinExistence type="predicted"/>
<comment type="caution">
    <text evidence="2">The sequence shown here is derived from an EMBL/GenBank/DDBJ whole genome shotgun (WGS) entry which is preliminary data.</text>
</comment>
<reference evidence="2" key="1">
    <citation type="submission" date="2021-06" db="EMBL/GenBank/DDBJ databases">
        <title>Thalassococcus sp. CAU 1522 isolated from sea sand, Republic of Korea.</title>
        <authorList>
            <person name="Kim W."/>
        </authorList>
    </citation>
    <scope>NUCLEOTIDE SEQUENCE</scope>
    <source>
        <strain evidence="2">CAU 1522</strain>
    </source>
</reference>
<organism evidence="2 3">
    <name type="scientific">Thalassococcus arenae</name>
    <dbReference type="NCBI Taxonomy" id="2851652"/>
    <lineage>
        <taxon>Bacteria</taxon>
        <taxon>Pseudomonadati</taxon>
        <taxon>Pseudomonadota</taxon>
        <taxon>Alphaproteobacteria</taxon>
        <taxon>Rhodobacterales</taxon>
        <taxon>Roseobacteraceae</taxon>
        <taxon>Thalassococcus</taxon>
    </lineage>
</organism>
<sequence length="233" mass="23490">MRVAVAGALIGIGLGLGACAELPETATPPQLAASGPASGGLAGLFERKPAADDRARSIALKPLEQASLLGGDVVVAGPPGYCVDQRTLTSRGGRGFAMIASCNILSRGQTGDIVAPAVVTVTAGGRGAVQDLPSPETIAAELGAPLIGRYDRDGVRLAHLATGGDALFPDGDPRHWRGAFVQGDRIVGLALYAPKGHPILSGDSGGTLLRAVRARIAALSKGSSDQDASTETR</sequence>
<dbReference type="EMBL" id="JAHRWL010000001">
    <property type="protein sequence ID" value="MBV2359192.1"/>
    <property type="molecule type" value="Genomic_DNA"/>
</dbReference>
<name>A0ABS6N6A5_9RHOB</name>
<feature type="chain" id="PRO_5045955182" evidence="1">
    <location>
        <begin position="21"/>
        <end position="233"/>
    </location>
</feature>
<keyword evidence="1" id="KW-0732">Signal</keyword>
<accession>A0ABS6N6A5</accession>
<gene>
    <name evidence="2" type="ORF">KUH32_05375</name>
</gene>
<dbReference type="Proteomes" id="UP001166293">
    <property type="component" value="Unassembled WGS sequence"/>
</dbReference>
<evidence type="ECO:0000313" key="3">
    <source>
        <dbReference type="Proteomes" id="UP001166293"/>
    </source>
</evidence>
<dbReference type="PROSITE" id="PS51257">
    <property type="entry name" value="PROKAR_LIPOPROTEIN"/>
    <property type="match status" value="1"/>
</dbReference>
<feature type="signal peptide" evidence="1">
    <location>
        <begin position="1"/>
        <end position="20"/>
    </location>
</feature>
<evidence type="ECO:0000256" key="1">
    <source>
        <dbReference type="SAM" id="SignalP"/>
    </source>
</evidence>
<evidence type="ECO:0000313" key="2">
    <source>
        <dbReference type="EMBL" id="MBV2359192.1"/>
    </source>
</evidence>
<dbReference type="RefSeq" id="WP_217777018.1">
    <property type="nucleotide sequence ID" value="NZ_JAHRWL010000001.1"/>
</dbReference>